<organism evidence="1 3">
    <name type="scientific">Phytophthora infestans</name>
    <name type="common">Potato late blight agent</name>
    <name type="synonym">Botrytis infestans</name>
    <dbReference type="NCBI Taxonomy" id="4787"/>
    <lineage>
        <taxon>Eukaryota</taxon>
        <taxon>Sar</taxon>
        <taxon>Stramenopiles</taxon>
        <taxon>Oomycota</taxon>
        <taxon>Peronosporomycetes</taxon>
        <taxon>Peronosporales</taxon>
        <taxon>Peronosporaceae</taxon>
        <taxon>Phytophthora</taxon>
    </lineage>
</organism>
<comment type="caution">
    <text evidence="1">The sequence shown here is derived from an EMBL/GenBank/DDBJ whole genome shotgun (WGS) entry which is preliminary data.</text>
</comment>
<keyword evidence="3" id="KW-1185">Reference proteome</keyword>
<dbReference type="AlphaFoldDB" id="A0A833W4E1"/>
<dbReference type="EMBL" id="WSZM01000111">
    <property type="protein sequence ID" value="KAF4041899.1"/>
    <property type="molecule type" value="Genomic_DNA"/>
</dbReference>
<dbReference type="EMBL" id="JAACNO010000881">
    <property type="protein sequence ID" value="KAF4144220.1"/>
    <property type="molecule type" value="Genomic_DNA"/>
</dbReference>
<proteinExistence type="predicted"/>
<dbReference type="Proteomes" id="UP000704712">
    <property type="component" value="Unassembled WGS sequence"/>
</dbReference>
<name>A0A833W4E1_PHYIN</name>
<evidence type="ECO:0000313" key="1">
    <source>
        <dbReference type="EMBL" id="KAF4041899.1"/>
    </source>
</evidence>
<dbReference type="Proteomes" id="UP000602510">
    <property type="component" value="Unassembled WGS sequence"/>
</dbReference>
<evidence type="ECO:0000313" key="2">
    <source>
        <dbReference type="EMBL" id="KAF4144220.1"/>
    </source>
</evidence>
<sequence>MEDEGTNARADESFATNLFACRASPSFFPSGQRWAKAESKAFRPMTSDMVASLTNELTVGDVERDPAWIDDSTILVTSNVGKAIMTASTARRFAMRYNRFRFRWKRPLRREPLSKVLRLVYDEDANPELFGYFVAGAPARVLDNMNGNVGWGVANGSSCKYLSLAWGDEDMRRQVEALIQCARQIKEDVVDLP</sequence>
<gene>
    <name evidence="1" type="ORF">GN244_ATG05935</name>
    <name evidence="2" type="ORF">GN958_ATG06541</name>
</gene>
<protein>
    <submittedName>
        <fullName evidence="1">Uncharacterized protein</fullName>
    </submittedName>
</protein>
<evidence type="ECO:0000313" key="3">
    <source>
        <dbReference type="Proteomes" id="UP000602510"/>
    </source>
</evidence>
<reference evidence="1" key="1">
    <citation type="submission" date="2020-04" db="EMBL/GenBank/DDBJ databases">
        <title>Hybrid Assembly of Korean Phytophthora infestans isolates.</title>
        <authorList>
            <person name="Prokchorchik M."/>
            <person name="Lee Y."/>
            <person name="Seo J."/>
            <person name="Cho J.-H."/>
            <person name="Park Y.-E."/>
            <person name="Jang D.-C."/>
            <person name="Im J.-S."/>
            <person name="Choi J.-G."/>
            <person name="Park H.-J."/>
            <person name="Lee G.-B."/>
            <person name="Lee Y.-G."/>
            <person name="Hong S.-Y."/>
            <person name="Cho K."/>
            <person name="Sohn K.H."/>
        </authorList>
    </citation>
    <scope>NUCLEOTIDE SEQUENCE</scope>
    <source>
        <strain evidence="1">KR_1_A1</strain>
        <strain evidence="2">KR_2_A2</strain>
    </source>
</reference>
<accession>A0A833W4E1</accession>